<feature type="non-terminal residue" evidence="6">
    <location>
        <position position="1"/>
    </location>
</feature>
<dbReference type="AlphaFoldDB" id="A0A9N9ZEF0"/>
<keyword evidence="1" id="KW-0479">Metal-binding</keyword>
<dbReference type="PROSITE" id="PS50865">
    <property type="entry name" value="ZF_MYND_2"/>
    <property type="match status" value="1"/>
</dbReference>
<protein>
    <recommendedName>
        <fullName evidence="5">MYND-type domain-containing protein</fullName>
    </recommendedName>
</protein>
<dbReference type="Proteomes" id="UP000775872">
    <property type="component" value="Unassembled WGS sequence"/>
</dbReference>
<dbReference type="InterPro" id="IPR002893">
    <property type="entry name" value="Znf_MYND"/>
</dbReference>
<evidence type="ECO:0000256" key="1">
    <source>
        <dbReference type="ARBA" id="ARBA00022723"/>
    </source>
</evidence>
<keyword evidence="7" id="KW-1185">Reference proteome</keyword>
<evidence type="ECO:0000256" key="3">
    <source>
        <dbReference type="ARBA" id="ARBA00022833"/>
    </source>
</evidence>
<keyword evidence="3" id="KW-0862">Zinc</keyword>
<dbReference type="Gene3D" id="6.10.140.2220">
    <property type="match status" value="1"/>
</dbReference>
<accession>A0A9N9ZEF0</accession>
<dbReference type="EMBL" id="CABFOC020000052">
    <property type="protein sequence ID" value="CAH0054780.1"/>
    <property type="molecule type" value="Genomic_DNA"/>
</dbReference>
<evidence type="ECO:0000313" key="7">
    <source>
        <dbReference type="Proteomes" id="UP000775872"/>
    </source>
</evidence>
<sequence length="386" mass="43759">MERPKLTGHRRLPASLIDKDQKCQNCHQPGATKTCSGCGISDIGSICTRYCNEACQKQHWALHKPVCRDRRRLARAVRLLSEVWEAFSTLTYDRFLTYKVEKGGFISAHDEPDLTKDFGWVGETIFRDFHRDVVPHDADDEVKLALLHDSSCAEVISVGLELIELFLEPICSTIREASVKGKDLAMFITQPNGVVKVFNSHLVLHVQVNSGESFAIDITGAQFGWHEKMYKWDVYLQHRATFVRCLELGTWAGCCWTKMMAFESNTFQRQAYELRNQICSATEVALKAFLALKHTNVLSLVSTPDAAAFPAQKTELVERAVSCIKETIHNLTAVQAMGRWYVELIKVLPGKFAIARRVVDEENFAKKMEKAYLTQEQVEKLRSLSV</sequence>
<dbReference type="Pfam" id="PF01753">
    <property type="entry name" value="zf-MYND"/>
    <property type="match status" value="1"/>
</dbReference>
<evidence type="ECO:0000259" key="5">
    <source>
        <dbReference type="PROSITE" id="PS50865"/>
    </source>
</evidence>
<name>A0A9N9ZEF0_9HYPO</name>
<comment type="caution">
    <text evidence="6">The sequence shown here is derived from an EMBL/GenBank/DDBJ whole genome shotgun (WGS) entry which is preliminary data.</text>
</comment>
<organism evidence="6 7">
    <name type="scientific">Clonostachys solani</name>
    <dbReference type="NCBI Taxonomy" id="160281"/>
    <lineage>
        <taxon>Eukaryota</taxon>
        <taxon>Fungi</taxon>
        <taxon>Dikarya</taxon>
        <taxon>Ascomycota</taxon>
        <taxon>Pezizomycotina</taxon>
        <taxon>Sordariomycetes</taxon>
        <taxon>Hypocreomycetidae</taxon>
        <taxon>Hypocreales</taxon>
        <taxon>Bionectriaceae</taxon>
        <taxon>Clonostachys</taxon>
    </lineage>
</organism>
<keyword evidence="2 4" id="KW-0863">Zinc-finger</keyword>
<evidence type="ECO:0000256" key="2">
    <source>
        <dbReference type="ARBA" id="ARBA00022771"/>
    </source>
</evidence>
<evidence type="ECO:0000256" key="4">
    <source>
        <dbReference type="PROSITE-ProRule" id="PRU00134"/>
    </source>
</evidence>
<gene>
    <name evidence="6" type="ORF">CSOL1703_00016337</name>
</gene>
<dbReference type="GO" id="GO:0008270">
    <property type="term" value="F:zinc ion binding"/>
    <property type="evidence" value="ECO:0007669"/>
    <property type="project" value="UniProtKB-KW"/>
</dbReference>
<evidence type="ECO:0000313" key="6">
    <source>
        <dbReference type="EMBL" id="CAH0054780.1"/>
    </source>
</evidence>
<reference evidence="6 7" key="2">
    <citation type="submission" date="2021-10" db="EMBL/GenBank/DDBJ databases">
        <authorList>
            <person name="Piombo E."/>
        </authorList>
    </citation>
    <scope>NUCLEOTIDE SEQUENCE [LARGE SCALE GENOMIC DNA]</scope>
</reference>
<feature type="domain" description="MYND-type" evidence="5">
    <location>
        <begin position="23"/>
        <end position="67"/>
    </location>
</feature>
<reference evidence="7" key="1">
    <citation type="submission" date="2019-06" db="EMBL/GenBank/DDBJ databases">
        <authorList>
            <person name="Broberg M."/>
        </authorList>
    </citation>
    <scope>NUCLEOTIDE SEQUENCE [LARGE SCALE GENOMIC DNA]</scope>
</reference>
<dbReference type="OrthoDB" id="432970at2759"/>
<proteinExistence type="predicted"/>
<dbReference type="SUPFAM" id="SSF144232">
    <property type="entry name" value="HIT/MYND zinc finger-like"/>
    <property type="match status" value="1"/>
</dbReference>